<feature type="transmembrane region" description="Helical" evidence="1">
    <location>
        <begin position="163"/>
        <end position="179"/>
    </location>
</feature>
<proteinExistence type="predicted"/>
<evidence type="ECO:0000313" key="2">
    <source>
        <dbReference type="EMBL" id="BBC31434.1"/>
    </source>
</evidence>
<reference evidence="2 3" key="2">
    <citation type="journal article" date="2023" name="ChemBioChem">
        <title>Acyltransferase Domain Exchange between Two Independent Type I Polyketide Synthases in the Same Producer Strain of Macrolide Antibiotics.</title>
        <authorList>
            <person name="Kudo F."/>
            <person name="Kishikawa K."/>
            <person name="Tsuboi K."/>
            <person name="Kido T."/>
            <person name="Usui T."/>
            <person name="Hashimoto J."/>
            <person name="Shin-Ya K."/>
            <person name="Miyanaga A."/>
            <person name="Eguchi T."/>
        </authorList>
    </citation>
    <scope>NUCLEOTIDE SEQUENCE [LARGE SCALE GENOMIC DNA]</scope>
    <source>
        <strain evidence="2 3">A-8890</strain>
    </source>
</reference>
<organism evidence="2 3">
    <name type="scientific">Streptomyces graminofaciens</name>
    <dbReference type="NCBI Taxonomy" id="68212"/>
    <lineage>
        <taxon>Bacteria</taxon>
        <taxon>Bacillati</taxon>
        <taxon>Actinomycetota</taxon>
        <taxon>Actinomycetes</taxon>
        <taxon>Kitasatosporales</taxon>
        <taxon>Streptomycetaceae</taxon>
        <taxon>Streptomyces</taxon>
    </lineage>
</organism>
<dbReference type="Proteomes" id="UP001321542">
    <property type="component" value="Chromosome"/>
</dbReference>
<feature type="transmembrane region" description="Helical" evidence="1">
    <location>
        <begin position="219"/>
        <end position="238"/>
    </location>
</feature>
<feature type="transmembrane region" description="Helical" evidence="1">
    <location>
        <begin position="100"/>
        <end position="125"/>
    </location>
</feature>
<feature type="transmembrane region" description="Helical" evidence="1">
    <location>
        <begin position="53"/>
        <end position="72"/>
    </location>
</feature>
<feature type="transmembrane region" description="Helical" evidence="1">
    <location>
        <begin position="131"/>
        <end position="151"/>
    </location>
</feature>
<name>A0ABM7F6J1_9ACTN</name>
<keyword evidence="3" id="KW-1185">Reference proteome</keyword>
<dbReference type="EMBL" id="AP018448">
    <property type="protein sequence ID" value="BBC31434.1"/>
    <property type="molecule type" value="Genomic_DNA"/>
</dbReference>
<reference evidence="2 3" key="1">
    <citation type="journal article" date="2010" name="ChemBioChem">
        <title>Cloning and characterization of the biosynthetic gene cluster of 16-membered macrolide antibiotic FD-891: involvement of a dual functional cytochrome P450 monooxygenase catalyzing epoxidation and hydroxylation.</title>
        <authorList>
            <person name="Kudo F."/>
            <person name="Motegi A."/>
            <person name="Mizoue K."/>
            <person name="Eguchi T."/>
        </authorList>
    </citation>
    <scope>NUCLEOTIDE SEQUENCE [LARGE SCALE GENOMIC DNA]</scope>
    <source>
        <strain evidence="2 3">A-8890</strain>
    </source>
</reference>
<feature type="transmembrane region" description="Helical" evidence="1">
    <location>
        <begin position="245"/>
        <end position="264"/>
    </location>
</feature>
<keyword evidence="1" id="KW-0472">Membrane</keyword>
<keyword evidence="1" id="KW-1133">Transmembrane helix</keyword>
<evidence type="ECO:0000256" key="1">
    <source>
        <dbReference type="SAM" id="Phobius"/>
    </source>
</evidence>
<evidence type="ECO:0000313" key="3">
    <source>
        <dbReference type="Proteomes" id="UP001321542"/>
    </source>
</evidence>
<keyword evidence="1" id="KW-0812">Transmembrane</keyword>
<feature type="transmembrane region" description="Helical" evidence="1">
    <location>
        <begin position="14"/>
        <end position="33"/>
    </location>
</feature>
<evidence type="ECO:0008006" key="4">
    <source>
        <dbReference type="Google" id="ProtNLM"/>
    </source>
</evidence>
<gene>
    <name evidence="2" type="ORF">SGFS_027280</name>
</gene>
<accession>A0ABM7F6J1</accession>
<dbReference type="RefSeq" id="WP_286250138.1">
    <property type="nucleotide sequence ID" value="NZ_AP018448.1"/>
</dbReference>
<protein>
    <recommendedName>
        <fullName evidence="4">Integral membrane protein</fullName>
    </recommendedName>
</protein>
<sequence length="459" mass="48461">MNVRVLRIELRRSVAPWAGVMVLATGPAFLYLLSGPWWRGTALWTTQWTSMALWTRFLLVFLWPLAMGLGALQGLRDHRSKMPELLTSTPRPARHRAGTLVGATAIMLTSAFALLVLLCSVEVLADTAYTHLGWLPISLVAALALVAGAVLGMGLGRALPSSLTPPALVVAAFVFINVVRQSTDWSVPTASVPNQLSLLSPVGAEVRDVFLTFSTSVHLGQTVWLLGMAATGLALLIAATPRARLLALTPILVGAAVALLVLPADPRRTYVVDEAAAALVCDGPVCVTRAHQGRLADLAAPGRKALNLLKQTLGDQAPDSLRETTAPRAIGDTPERSRTAVFIDFGDGAIASAKGEELTRALLGQGLAPTCSARSENESGTLGEIAAQGVAAGLVLGDLRPLDGTLHRSRDQTALAAPVWKELKTLPRAEQLERIRAMHTAAVSCQGDPLDNLNGGTSR</sequence>